<dbReference type="GO" id="GO:0016829">
    <property type="term" value="F:lyase activity"/>
    <property type="evidence" value="ECO:0007669"/>
    <property type="project" value="UniProtKB-KW"/>
</dbReference>
<dbReference type="InterPro" id="IPR018536">
    <property type="entry name" value="CpcS/CpeS"/>
</dbReference>
<gene>
    <name evidence="2" type="ORF">CCAE0312_LOCUS6835</name>
</gene>
<accession>A0A7S1XFR2</accession>
<dbReference type="Gene3D" id="2.40.128.20">
    <property type="match status" value="1"/>
</dbReference>
<evidence type="ECO:0000313" key="2">
    <source>
        <dbReference type="EMBL" id="CAD9234745.1"/>
    </source>
</evidence>
<protein>
    <submittedName>
        <fullName evidence="2">Uncharacterized protein</fullName>
    </submittedName>
</protein>
<dbReference type="HAMAP" id="MF_01459">
    <property type="entry name" value="Chrphore_lyase_CpxS"/>
    <property type="match status" value="1"/>
</dbReference>
<sequence>MAFVGLLSCDGVESGFMKSRKQNKRGTVVCSRTRRSCVMGLGGEGVGQGGEEDEAVAFQVYSPAGMTVEGFFDKSLGRWQSQRSSHNLAFSHFEEIRSELVIESVDAQDDAVQNICATYGEDPATIDISIRMSWEGESDWDENEELKGSTVLVVIKDSPTSGRLLRSEGYAETIPAIGQWTMQDDGCFVLLTPYDRASAEERIWFAGPDLRLRVSLIRTQLGRGVATASFSSEIRRI</sequence>
<reference evidence="2" key="1">
    <citation type="submission" date="2021-01" db="EMBL/GenBank/DDBJ databases">
        <authorList>
            <person name="Corre E."/>
            <person name="Pelletier E."/>
            <person name="Niang G."/>
            <person name="Scheremetjew M."/>
            <person name="Finn R."/>
            <person name="Kale V."/>
            <person name="Holt S."/>
            <person name="Cochrane G."/>
            <person name="Meng A."/>
            <person name="Brown T."/>
            <person name="Cohen L."/>
        </authorList>
    </citation>
    <scope>NUCLEOTIDE SEQUENCE</scope>
    <source>
        <strain evidence="2">SAG 36.94</strain>
    </source>
</reference>
<dbReference type="InterPro" id="IPR012674">
    <property type="entry name" value="Calycin"/>
</dbReference>
<keyword evidence="1" id="KW-0456">Lyase</keyword>
<dbReference type="EMBL" id="HBGH01012295">
    <property type="protein sequence ID" value="CAD9234745.1"/>
    <property type="molecule type" value="Transcribed_RNA"/>
</dbReference>
<dbReference type="AlphaFoldDB" id="A0A7S1XFR2"/>
<proteinExistence type="inferred from homology"/>
<dbReference type="Pfam" id="PF09367">
    <property type="entry name" value="CpeS"/>
    <property type="match status" value="1"/>
</dbReference>
<dbReference type="CDD" id="cd19433">
    <property type="entry name" value="lipocalin_CpcS-CpeS"/>
    <property type="match status" value="1"/>
</dbReference>
<organism evidence="2">
    <name type="scientific">Compsopogon caeruleus</name>
    <dbReference type="NCBI Taxonomy" id="31354"/>
    <lineage>
        <taxon>Eukaryota</taxon>
        <taxon>Rhodophyta</taxon>
        <taxon>Compsopogonophyceae</taxon>
        <taxon>Compsopogonales</taxon>
        <taxon>Compsopogonaceae</taxon>
        <taxon>Compsopogon</taxon>
    </lineage>
</organism>
<name>A0A7S1XFR2_9RHOD</name>
<evidence type="ECO:0000256" key="1">
    <source>
        <dbReference type="ARBA" id="ARBA00023239"/>
    </source>
</evidence>